<organism evidence="1 2">
    <name type="scientific">Branchiibius cervicis</name>
    <dbReference type="NCBI Taxonomy" id="908252"/>
    <lineage>
        <taxon>Bacteria</taxon>
        <taxon>Bacillati</taxon>
        <taxon>Actinomycetota</taxon>
        <taxon>Actinomycetes</taxon>
        <taxon>Micrococcales</taxon>
        <taxon>Dermacoccaceae</taxon>
        <taxon>Branchiibius</taxon>
    </lineage>
</organism>
<gene>
    <name evidence="1" type="ORF">ACFQBT_17660</name>
</gene>
<dbReference type="Proteomes" id="UP001596356">
    <property type="component" value="Unassembled WGS sequence"/>
</dbReference>
<keyword evidence="2" id="KW-1185">Reference proteome</keyword>
<dbReference type="EMBL" id="JBHSWJ010000002">
    <property type="protein sequence ID" value="MFC6715542.1"/>
    <property type="molecule type" value="Genomic_DNA"/>
</dbReference>
<reference evidence="2" key="1">
    <citation type="journal article" date="2019" name="Int. J. Syst. Evol. Microbiol.">
        <title>The Global Catalogue of Microorganisms (GCM) 10K type strain sequencing project: providing services to taxonomists for standard genome sequencing and annotation.</title>
        <authorList>
            <consortium name="The Broad Institute Genomics Platform"/>
            <consortium name="The Broad Institute Genome Sequencing Center for Infectious Disease"/>
            <person name="Wu L."/>
            <person name="Ma J."/>
        </authorList>
    </citation>
    <scope>NUCLEOTIDE SEQUENCE [LARGE SCALE GENOMIC DNA]</scope>
    <source>
        <strain evidence="2">NBRC 106593</strain>
    </source>
</reference>
<evidence type="ECO:0000313" key="1">
    <source>
        <dbReference type="EMBL" id="MFC6715542.1"/>
    </source>
</evidence>
<sequence length="62" mass="6252">MNAVDGGGVVEVVAVGFGVAELDGVVVVFDVVGAGVLVVVVLGVDVVVDVADEGWTPTSWRR</sequence>
<proteinExistence type="predicted"/>
<name>A0ABW2AWV7_9MICO</name>
<protein>
    <submittedName>
        <fullName evidence="1">Uncharacterized protein</fullName>
    </submittedName>
</protein>
<accession>A0ABW2AWV7</accession>
<evidence type="ECO:0000313" key="2">
    <source>
        <dbReference type="Proteomes" id="UP001596356"/>
    </source>
</evidence>
<comment type="caution">
    <text evidence="1">The sequence shown here is derived from an EMBL/GenBank/DDBJ whole genome shotgun (WGS) entry which is preliminary data.</text>
</comment>
<dbReference type="RefSeq" id="WP_377824733.1">
    <property type="nucleotide sequence ID" value="NZ_JBHSWJ010000002.1"/>
</dbReference>